<protein>
    <submittedName>
        <fullName evidence="2">Uncharacterized protein</fullName>
    </submittedName>
</protein>
<dbReference type="AlphaFoldDB" id="A0A392W9H5"/>
<reference evidence="2 3" key="1">
    <citation type="journal article" date="2018" name="Front. Plant Sci.">
        <title>Red Clover (Trifolium pratense) and Zigzag Clover (T. medium) - A Picture of Genomic Similarities and Differences.</title>
        <authorList>
            <person name="Dluhosova J."/>
            <person name="Istvanek J."/>
            <person name="Nedelnik J."/>
            <person name="Repkova J."/>
        </authorList>
    </citation>
    <scope>NUCLEOTIDE SEQUENCE [LARGE SCALE GENOMIC DNA]</scope>
    <source>
        <strain evidence="3">cv. 10/8</strain>
        <tissue evidence="2">Leaf</tissue>
    </source>
</reference>
<dbReference type="Proteomes" id="UP000265520">
    <property type="component" value="Unassembled WGS sequence"/>
</dbReference>
<evidence type="ECO:0000313" key="3">
    <source>
        <dbReference type="Proteomes" id="UP000265520"/>
    </source>
</evidence>
<name>A0A392W9H5_9FABA</name>
<sequence>PNRPIINPSNNIPFLTPPPPHPTQPNMIPPVRHHNPKANNKDPAAPITARFFLLIPPHFDPSG</sequence>
<proteinExistence type="predicted"/>
<comment type="caution">
    <text evidence="2">The sequence shown here is derived from an EMBL/GenBank/DDBJ whole genome shotgun (WGS) entry which is preliminary data.</text>
</comment>
<keyword evidence="3" id="KW-1185">Reference proteome</keyword>
<feature type="region of interest" description="Disordered" evidence="1">
    <location>
        <begin position="1"/>
        <end position="43"/>
    </location>
</feature>
<evidence type="ECO:0000256" key="1">
    <source>
        <dbReference type="SAM" id="MobiDB-lite"/>
    </source>
</evidence>
<feature type="compositionally biased region" description="Low complexity" evidence="1">
    <location>
        <begin position="1"/>
        <end position="14"/>
    </location>
</feature>
<evidence type="ECO:0000313" key="2">
    <source>
        <dbReference type="EMBL" id="MCI96443.1"/>
    </source>
</evidence>
<accession>A0A392W9H5</accession>
<feature type="non-terminal residue" evidence="2">
    <location>
        <position position="1"/>
    </location>
</feature>
<organism evidence="2 3">
    <name type="scientific">Trifolium medium</name>
    <dbReference type="NCBI Taxonomy" id="97028"/>
    <lineage>
        <taxon>Eukaryota</taxon>
        <taxon>Viridiplantae</taxon>
        <taxon>Streptophyta</taxon>
        <taxon>Embryophyta</taxon>
        <taxon>Tracheophyta</taxon>
        <taxon>Spermatophyta</taxon>
        <taxon>Magnoliopsida</taxon>
        <taxon>eudicotyledons</taxon>
        <taxon>Gunneridae</taxon>
        <taxon>Pentapetalae</taxon>
        <taxon>rosids</taxon>
        <taxon>fabids</taxon>
        <taxon>Fabales</taxon>
        <taxon>Fabaceae</taxon>
        <taxon>Papilionoideae</taxon>
        <taxon>50 kb inversion clade</taxon>
        <taxon>NPAAA clade</taxon>
        <taxon>Hologalegina</taxon>
        <taxon>IRL clade</taxon>
        <taxon>Trifolieae</taxon>
        <taxon>Trifolium</taxon>
    </lineage>
</organism>
<dbReference type="EMBL" id="LXQA011414907">
    <property type="protein sequence ID" value="MCI96443.1"/>
    <property type="molecule type" value="Genomic_DNA"/>
</dbReference>